<comment type="caution">
    <text evidence="5">The sequence shown here is derived from an EMBL/GenBank/DDBJ whole genome shotgun (WGS) entry which is preliminary data.</text>
</comment>
<dbReference type="Pfam" id="PF05383">
    <property type="entry name" value="La"/>
    <property type="match status" value="1"/>
</dbReference>
<dbReference type="InterPro" id="IPR036390">
    <property type="entry name" value="WH_DNA-bd_sf"/>
</dbReference>
<dbReference type="GO" id="GO:0003723">
    <property type="term" value="F:RNA binding"/>
    <property type="evidence" value="ECO:0007669"/>
    <property type="project" value="UniProtKB-UniRule"/>
</dbReference>
<dbReference type="InterPro" id="IPR045180">
    <property type="entry name" value="La_dom_prot"/>
</dbReference>
<dbReference type="CDD" id="cd07323">
    <property type="entry name" value="LAM"/>
    <property type="match status" value="1"/>
</dbReference>
<evidence type="ECO:0000313" key="5">
    <source>
        <dbReference type="EMBL" id="KAJ4468779.1"/>
    </source>
</evidence>
<keyword evidence="6" id="KW-1185">Reference proteome</keyword>
<dbReference type="SUPFAM" id="SSF46785">
    <property type="entry name" value="Winged helix' DNA-binding domain"/>
    <property type="match status" value="1"/>
</dbReference>
<dbReference type="InterPro" id="IPR006630">
    <property type="entry name" value="La_HTH"/>
</dbReference>
<dbReference type="PROSITE" id="PS50961">
    <property type="entry name" value="HTH_LA"/>
    <property type="match status" value="1"/>
</dbReference>
<feature type="domain" description="HTH La-type RNA-binding" evidence="4">
    <location>
        <begin position="9"/>
        <end position="108"/>
    </location>
</feature>
<evidence type="ECO:0000256" key="3">
    <source>
        <dbReference type="SAM" id="MobiDB-lite"/>
    </source>
</evidence>
<dbReference type="AlphaFoldDB" id="A0A9W8ZWG8"/>
<protein>
    <recommendedName>
        <fullName evidence="4">HTH La-type RNA-binding domain-containing protein</fullName>
    </recommendedName>
</protein>
<dbReference type="OrthoDB" id="340227at2759"/>
<organism evidence="5 6">
    <name type="scientific">Lentinula aciculospora</name>
    <dbReference type="NCBI Taxonomy" id="153920"/>
    <lineage>
        <taxon>Eukaryota</taxon>
        <taxon>Fungi</taxon>
        <taxon>Dikarya</taxon>
        <taxon>Basidiomycota</taxon>
        <taxon>Agaricomycotina</taxon>
        <taxon>Agaricomycetes</taxon>
        <taxon>Agaricomycetidae</taxon>
        <taxon>Agaricales</taxon>
        <taxon>Marasmiineae</taxon>
        <taxon>Omphalotaceae</taxon>
        <taxon>Lentinula</taxon>
    </lineage>
</organism>
<dbReference type="SMART" id="SM00715">
    <property type="entry name" value="LA"/>
    <property type="match status" value="1"/>
</dbReference>
<evidence type="ECO:0000259" key="4">
    <source>
        <dbReference type="PROSITE" id="PS50961"/>
    </source>
</evidence>
<dbReference type="Proteomes" id="UP001150266">
    <property type="component" value="Unassembled WGS sequence"/>
</dbReference>
<proteinExistence type="predicted"/>
<feature type="compositionally biased region" description="Acidic residues" evidence="3">
    <location>
        <begin position="159"/>
        <end position="181"/>
    </location>
</feature>
<reference evidence="5" key="1">
    <citation type="submission" date="2022-08" db="EMBL/GenBank/DDBJ databases">
        <title>A Global Phylogenomic Analysis of the Shiitake Genus Lentinula.</title>
        <authorList>
            <consortium name="DOE Joint Genome Institute"/>
            <person name="Sierra-Patev S."/>
            <person name="Min B."/>
            <person name="Naranjo-Ortiz M."/>
            <person name="Looney B."/>
            <person name="Konkel Z."/>
            <person name="Slot J.C."/>
            <person name="Sakamoto Y."/>
            <person name="Steenwyk J.L."/>
            <person name="Rokas A."/>
            <person name="Carro J."/>
            <person name="Camarero S."/>
            <person name="Ferreira P."/>
            <person name="Molpeceres G."/>
            <person name="Ruiz-Duenas F.J."/>
            <person name="Serrano A."/>
            <person name="Henrissat B."/>
            <person name="Drula E."/>
            <person name="Hughes K.W."/>
            <person name="Mata J.L."/>
            <person name="Ishikawa N.K."/>
            <person name="Vargas-Isla R."/>
            <person name="Ushijima S."/>
            <person name="Smith C.A."/>
            <person name="Ahrendt S."/>
            <person name="Andreopoulos W."/>
            <person name="He G."/>
            <person name="Labutti K."/>
            <person name="Lipzen A."/>
            <person name="Ng V."/>
            <person name="Riley R."/>
            <person name="Sandor L."/>
            <person name="Barry K."/>
            <person name="Martinez A.T."/>
            <person name="Xiao Y."/>
            <person name="Gibbons J.G."/>
            <person name="Terashima K."/>
            <person name="Grigoriev I.V."/>
            <person name="Hibbett D.S."/>
        </authorList>
    </citation>
    <scope>NUCLEOTIDE SEQUENCE</scope>
    <source>
        <strain evidence="5">JLM2183</strain>
    </source>
</reference>
<accession>A0A9W8ZWG8</accession>
<dbReference type="Gene3D" id="1.10.10.10">
    <property type="entry name" value="Winged helix-like DNA-binding domain superfamily/Winged helix DNA-binding domain"/>
    <property type="match status" value="1"/>
</dbReference>
<evidence type="ECO:0000256" key="1">
    <source>
        <dbReference type="ARBA" id="ARBA00022884"/>
    </source>
</evidence>
<dbReference type="PANTHER" id="PTHR22792">
    <property type="entry name" value="LUPUS LA PROTEIN-RELATED"/>
    <property type="match status" value="1"/>
</dbReference>
<evidence type="ECO:0000313" key="6">
    <source>
        <dbReference type="Proteomes" id="UP001150266"/>
    </source>
</evidence>
<keyword evidence="1 2" id="KW-0694">RNA-binding</keyword>
<dbReference type="InterPro" id="IPR036388">
    <property type="entry name" value="WH-like_DNA-bd_sf"/>
</dbReference>
<evidence type="ECO:0000256" key="2">
    <source>
        <dbReference type="PROSITE-ProRule" id="PRU00332"/>
    </source>
</evidence>
<sequence length="181" mass="20566">MPAPISRLSVALDPTVYYLLGQLEYYLSPQNLAQDFFLRQKASMTDFVWQMDSHGWVPISLIASFNRVRQITTDEPFVRDVLNISSVVEVEGDMVRMKERAWERFVLPGAQSSCVESIHDFSLTPSSGDSTSKVRSFVEEAVMRHVRSECRDAVGESGAETEEETDIDEEEEEEEVEFVMG</sequence>
<name>A0A9W8ZWG8_9AGAR</name>
<feature type="region of interest" description="Disordered" evidence="3">
    <location>
        <begin position="150"/>
        <end position="181"/>
    </location>
</feature>
<dbReference type="EMBL" id="JAOTPV010000034">
    <property type="protein sequence ID" value="KAJ4468779.1"/>
    <property type="molecule type" value="Genomic_DNA"/>
</dbReference>
<gene>
    <name evidence="5" type="ORF">J3R30DRAFT_3304423</name>
</gene>
<dbReference type="PANTHER" id="PTHR22792:SF132">
    <property type="entry name" value="LA-RELATED PROTEIN 1"/>
    <property type="match status" value="1"/>
</dbReference>
<dbReference type="GO" id="GO:0005737">
    <property type="term" value="C:cytoplasm"/>
    <property type="evidence" value="ECO:0007669"/>
    <property type="project" value="UniProtKB-ARBA"/>
</dbReference>